<dbReference type="EMBL" id="NIDE01000007">
    <property type="protein sequence ID" value="OWK40856.1"/>
    <property type="molecule type" value="Genomic_DNA"/>
</dbReference>
<dbReference type="Pfam" id="PF01434">
    <property type="entry name" value="Peptidase_M41"/>
    <property type="match status" value="1"/>
</dbReference>
<accession>A0A225DTF1</accession>
<dbReference type="Proteomes" id="UP000214646">
    <property type="component" value="Unassembled WGS sequence"/>
</dbReference>
<dbReference type="RefSeq" id="WP_088255822.1">
    <property type="nucleotide sequence ID" value="NZ_NIDE01000007.1"/>
</dbReference>
<dbReference type="InterPro" id="IPR000642">
    <property type="entry name" value="Peptidase_M41"/>
</dbReference>
<evidence type="ECO:0000313" key="3">
    <source>
        <dbReference type="Proteomes" id="UP000214646"/>
    </source>
</evidence>
<sequence length="159" mass="17701">MEPDALAPYDVATAYHEAGHAVVALALGRPVHRVSVLPNHERLGQCEFRKGVFRPSEDWLETEILISLAGLAAEARHTGTYDRAAAGRDLRYVRKLSVQRASERQLERYERRMLAKTENLLADDGHWRAVERIAAELVARGVVSGRAARHFFDEACAAG</sequence>
<proteinExistence type="predicted"/>
<protein>
    <recommendedName>
        <fullName evidence="1">Peptidase M41 domain-containing protein</fullName>
    </recommendedName>
</protein>
<evidence type="ECO:0000313" key="2">
    <source>
        <dbReference type="EMBL" id="OWK40856.1"/>
    </source>
</evidence>
<dbReference type="SUPFAM" id="SSF140990">
    <property type="entry name" value="FtsH protease domain-like"/>
    <property type="match status" value="1"/>
</dbReference>
<organism evidence="2 3">
    <name type="scientific">Fimbriiglobus ruber</name>
    <dbReference type="NCBI Taxonomy" id="1908690"/>
    <lineage>
        <taxon>Bacteria</taxon>
        <taxon>Pseudomonadati</taxon>
        <taxon>Planctomycetota</taxon>
        <taxon>Planctomycetia</taxon>
        <taxon>Gemmatales</taxon>
        <taxon>Gemmataceae</taxon>
        <taxon>Fimbriiglobus</taxon>
    </lineage>
</organism>
<dbReference type="GO" id="GO:0004222">
    <property type="term" value="F:metalloendopeptidase activity"/>
    <property type="evidence" value="ECO:0007669"/>
    <property type="project" value="InterPro"/>
</dbReference>
<dbReference type="GO" id="GO:0006508">
    <property type="term" value="P:proteolysis"/>
    <property type="evidence" value="ECO:0007669"/>
    <property type="project" value="InterPro"/>
</dbReference>
<dbReference type="OrthoDB" id="6064590at2"/>
<name>A0A225DTF1_9BACT</name>
<dbReference type="Gene3D" id="1.20.58.760">
    <property type="entry name" value="Peptidase M41"/>
    <property type="match status" value="1"/>
</dbReference>
<comment type="caution">
    <text evidence="2">The sequence shown here is derived from an EMBL/GenBank/DDBJ whole genome shotgun (WGS) entry which is preliminary data.</text>
</comment>
<feature type="domain" description="Peptidase M41" evidence="1">
    <location>
        <begin position="12"/>
        <end position="97"/>
    </location>
</feature>
<keyword evidence="3" id="KW-1185">Reference proteome</keyword>
<evidence type="ECO:0000259" key="1">
    <source>
        <dbReference type="Pfam" id="PF01434"/>
    </source>
</evidence>
<dbReference type="GO" id="GO:0004176">
    <property type="term" value="F:ATP-dependent peptidase activity"/>
    <property type="evidence" value="ECO:0007669"/>
    <property type="project" value="InterPro"/>
</dbReference>
<reference evidence="3" key="1">
    <citation type="submission" date="2017-06" db="EMBL/GenBank/DDBJ databases">
        <title>Genome analysis of Fimbriiglobus ruber SP5, the first member of the order Planctomycetales with confirmed chitinolytic capability.</title>
        <authorList>
            <person name="Ravin N.V."/>
            <person name="Rakitin A.L."/>
            <person name="Ivanova A.A."/>
            <person name="Beletsky A.V."/>
            <person name="Kulichevskaya I.S."/>
            <person name="Mardanov A.V."/>
            <person name="Dedysh S.N."/>
        </authorList>
    </citation>
    <scope>NUCLEOTIDE SEQUENCE [LARGE SCALE GENOMIC DNA]</scope>
    <source>
        <strain evidence="3">SP5</strain>
    </source>
</reference>
<gene>
    <name evidence="2" type="ORF">FRUB_04748</name>
</gene>
<dbReference type="InterPro" id="IPR037219">
    <property type="entry name" value="Peptidase_M41-like"/>
</dbReference>
<dbReference type="AlphaFoldDB" id="A0A225DTF1"/>
<dbReference type="GO" id="GO:0005524">
    <property type="term" value="F:ATP binding"/>
    <property type="evidence" value="ECO:0007669"/>
    <property type="project" value="InterPro"/>
</dbReference>